<feature type="domain" description="Peptidoglycan binding-like" evidence="1">
    <location>
        <begin position="212"/>
        <end position="268"/>
    </location>
</feature>
<reference evidence="3 4" key="1">
    <citation type="journal article" date="2019" name="Int. J. Syst. Evol. Microbiol.">
        <title>The Global Catalogue of Microorganisms (GCM) 10K type strain sequencing project: providing services to taxonomists for standard genome sequencing and annotation.</title>
        <authorList>
            <consortium name="The Broad Institute Genomics Platform"/>
            <consortium name="The Broad Institute Genome Sequencing Center for Infectious Disease"/>
            <person name="Wu L."/>
            <person name="Ma J."/>
        </authorList>
    </citation>
    <scope>NUCLEOTIDE SEQUENCE [LARGE SCALE GENOMIC DNA]</scope>
    <source>
        <strain evidence="3 4">CGMCC 1.12543</strain>
    </source>
</reference>
<dbReference type="InterPro" id="IPR002901">
    <property type="entry name" value="MGlyc_endo_b_GlcNAc-like_dom"/>
</dbReference>
<feature type="domain" description="Peptidoglycan binding-like" evidence="1">
    <location>
        <begin position="295"/>
        <end position="335"/>
    </location>
</feature>
<dbReference type="Gene3D" id="1.10.530.10">
    <property type="match status" value="1"/>
</dbReference>
<protein>
    <submittedName>
        <fullName evidence="3">Peptidoglycan-binding protein</fullName>
    </submittedName>
</protein>
<keyword evidence="4" id="KW-1185">Reference proteome</keyword>
<dbReference type="PROSITE" id="PS51318">
    <property type="entry name" value="TAT"/>
    <property type="match status" value="1"/>
</dbReference>
<feature type="domain" description="Mannosyl-glycoprotein endo-beta-N-acetylglucosamidase-like" evidence="2">
    <location>
        <begin position="75"/>
        <end position="183"/>
    </location>
</feature>
<accession>A0ABD5RMN0</accession>
<dbReference type="InterPro" id="IPR036365">
    <property type="entry name" value="PGBD-like_sf"/>
</dbReference>
<dbReference type="SUPFAM" id="SSF47090">
    <property type="entry name" value="PGBD-like"/>
    <property type="match status" value="2"/>
</dbReference>
<name>A0ABD5RMN0_9EURY</name>
<dbReference type="InterPro" id="IPR006311">
    <property type="entry name" value="TAT_signal"/>
</dbReference>
<comment type="caution">
    <text evidence="3">The sequence shown here is derived from an EMBL/GenBank/DDBJ whole genome shotgun (WGS) entry which is preliminary data.</text>
</comment>
<evidence type="ECO:0000313" key="4">
    <source>
        <dbReference type="Proteomes" id="UP001596099"/>
    </source>
</evidence>
<dbReference type="Pfam" id="PF01471">
    <property type="entry name" value="PG_binding_1"/>
    <property type="match status" value="2"/>
</dbReference>
<dbReference type="RefSeq" id="WP_247418429.1">
    <property type="nucleotide sequence ID" value="NZ_JALLGW010000001.1"/>
</dbReference>
<gene>
    <name evidence="3" type="ORF">ACFPYI_09425</name>
</gene>
<evidence type="ECO:0000259" key="2">
    <source>
        <dbReference type="Pfam" id="PF01832"/>
    </source>
</evidence>
<dbReference type="Proteomes" id="UP001596099">
    <property type="component" value="Unassembled WGS sequence"/>
</dbReference>
<dbReference type="AlphaFoldDB" id="A0ABD5RMN0"/>
<dbReference type="Gene3D" id="1.10.101.10">
    <property type="entry name" value="PGBD-like superfamily/PGBD"/>
    <property type="match status" value="2"/>
</dbReference>
<proteinExistence type="predicted"/>
<dbReference type="InterPro" id="IPR002477">
    <property type="entry name" value="Peptidoglycan-bd-like"/>
</dbReference>
<dbReference type="InterPro" id="IPR036366">
    <property type="entry name" value="PGBDSf"/>
</dbReference>
<evidence type="ECO:0000313" key="3">
    <source>
        <dbReference type="EMBL" id="MFC5971550.1"/>
    </source>
</evidence>
<organism evidence="3 4">
    <name type="scientific">Halomarina salina</name>
    <dbReference type="NCBI Taxonomy" id="1872699"/>
    <lineage>
        <taxon>Archaea</taxon>
        <taxon>Methanobacteriati</taxon>
        <taxon>Methanobacteriota</taxon>
        <taxon>Stenosarchaea group</taxon>
        <taxon>Halobacteria</taxon>
        <taxon>Halobacteriales</taxon>
        <taxon>Natronomonadaceae</taxon>
        <taxon>Halomarina</taxon>
    </lineage>
</organism>
<dbReference type="Pfam" id="PF01832">
    <property type="entry name" value="Glucosaminidase"/>
    <property type="match status" value="1"/>
</dbReference>
<sequence length="339" mass="35965">MDASRRRRDVLKGIGGLGAAVVGVSALSGTAAAARYSQYDTDLRVTEDGVSGADLDDAIVQVHGDCPLVGLGDTWVAVGQEQGINSVYMAAHAAWESGWGESSIAQEKHNIYGYDARDACPSTCADGYASFEDCIREVMPIVRDSYLTPGGTYYNGPTLDGMNVNYATDDNWDDGIESVMNSLAEHIDFDGGTGGGGGGGSYSWPTYSNGDRGETVYTVQYLLEGHGYDLQYHDGIYGSEVESTVESFQSSRGLSVDGVVGPNTWEALVITVSGPTDDPYWPTYGAQHHLRDGEGYDIAVDGYYGSETEGAIESFQSDAGITVDGVVGPNTWQALVDVV</sequence>
<dbReference type="EMBL" id="JBHSQH010000001">
    <property type="protein sequence ID" value="MFC5971550.1"/>
    <property type="molecule type" value="Genomic_DNA"/>
</dbReference>
<evidence type="ECO:0000259" key="1">
    <source>
        <dbReference type="Pfam" id="PF01471"/>
    </source>
</evidence>